<name>A0A7K0EK91_9BACT</name>
<feature type="modified residue" description="Phosphohistidine" evidence="1">
    <location>
        <position position="63"/>
    </location>
</feature>
<proteinExistence type="predicted"/>
<evidence type="ECO:0000259" key="2">
    <source>
        <dbReference type="PROSITE" id="PS50894"/>
    </source>
</evidence>
<comment type="caution">
    <text evidence="3">The sequence shown here is derived from an EMBL/GenBank/DDBJ whole genome shotgun (WGS) entry which is preliminary data.</text>
</comment>
<dbReference type="InterPro" id="IPR008207">
    <property type="entry name" value="Sig_transdc_His_kin_Hpt_dom"/>
</dbReference>
<dbReference type="GO" id="GO:0004672">
    <property type="term" value="F:protein kinase activity"/>
    <property type="evidence" value="ECO:0007669"/>
    <property type="project" value="UniProtKB-ARBA"/>
</dbReference>
<dbReference type="RefSeq" id="WP_154175586.1">
    <property type="nucleotide sequence ID" value="NZ_WJXZ01000007.1"/>
</dbReference>
<evidence type="ECO:0000313" key="4">
    <source>
        <dbReference type="Proteomes" id="UP000441754"/>
    </source>
</evidence>
<dbReference type="GO" id="GO:0000160">
    <property type="term" value="P:phosphorelay signal transduction system"/>
    <property type="evidence" value="ECO:0007669"/>
    <property type="project" value="InterPro"/>
</dbReference>
<dbReference type="AlphaFoldDB" id="A0A7K0EK91"/>
<sequence>MEHPADNGIDFLDRERLVRLYEDDTEMLISAIETFLDEVVISFSELENLTGSQNWEGLSELTHQLRPWLGMVGLTSLETRLWEIEMLARENPNAEILMISCTDFNRNLSKMTPILQLELKELTK</sequence>
<evidence type="ECO:0000313" key="3">
    <source>
        <dbReference type="EMBL" id="MRS62195.1"/>
    </source>
</evidence>
<gene>
    <name evidence="3" type="ORF">GJJ30_12925</name>
</gene>
<keyword evidence="4" id="KW-1185">Reference proteome</keyword>
<reference evidence="3 4" key="1">
    <citation type="journal article" date="2018" name="Antonie Van Leeuwenhoek">
        <title>Larkinella terrae sp. nov., isolated from soil on Jeju Island, South Korea.</title>
        <authorList>
            <person name="Ten L.N."/>
            <person name="Jeon J."/>
            <person name="Park S.J."/>
            <person name="Park S."/>
            <person name="Lee S.Y."/>
            <person name="Kim M.K."/>
            <person name="Jung H.Y."/>
        </authorList>
    </citation>
    <scope>NUCLEOTIDE SEQUENCE [LARGE SCALE GENOMIC DNA]</scope>
    <source>
        <strain evidence="3 4">KCTC 52001</strain>
    </source>
</reference>
<dbReference type="PROSITE" id="PS50894">
    <property type="entry name" value="HPT"/>
    <property type="match status" value="1"/>
</dbReference>
<accession>A0A7K0EK91</accession>
<dbReference type="EMBL" id="WJXZ01000007">
    <property type="protein sequence ID" value="MRS62195.1"/>
    <property type="molecule type" value="Genomic_DNA"/>
</dbReference>
<protein>
    <recommendedName>
        <fullName evidence="2">HPt domain-containing protein</fullName>
    </recommendedName>
</protein>
<dbReference type="SUPFAM" id="SSF47226">
    <property type="entry name" value="Histidine-containing phosphotransfer domain, HPT domain"/>
    <property type="match status" value="1"/>
</dbReference>
<dbReference type="Proteomes" id="UP000441754">
    <property type="component" value="Unassembled WGS sequence"/>
</dbReference>
<organism evidence="3 4">
    <name type="scientific">Larkinella terrae</name>
    <dbReference type="NCBI Taxonomy" id="2025311"/>
    <lineage>
        <taxon>Bacteria</taxon>
        <taxon>Pseudomonadati</taxon>
        <taxon>Bacteroidota</taxon>
        <taxon>Cytophagia</taxon>
        <taxon>Cytophagales</taxon>
        <taxon>Spirosomataceae</taxon>
        <taxon>Larkinella</taxon>
    </lineage>
</organism>
<feature type="domain" description="HPt" evidence="2">
    <location>
        <begin position="24"/>
        <end position="122"/>
    </location>
</feature>
<evidence type="ECO:0000256" key="1">
    <source>
        <dbReference type="PROSITE-ProRule" id="PRU00110"/>
    </source>
</evidence>
<dbReference type="InterPro" id="IPR036641">
    <property type="entry name" value="HPT_dom_sf"/>
</dbReference>
<keyword evidence="1" id="KW-0597">Phosphoprotein</keyword>
<dbReference type="OrthoDB" id="956928at2"/>
<dbReference type="Gene3D" id="1.20.120.160">
    <property type="entry name" value="HPT domain"/>
    <property type="match status" value="1"/>
</dbReference>
<dbReference type="Pfam" id="PF01627">
    <property type="entry name" value="Hpt"/>
    <property type="match status" value="1"/>
</dbReference>